<proteinExistence type="predicted"/>
<dbReference type="AlphaFoldDB" id="A0A7J9EXM3"/>
<dbReference type="Proteomes" id="UP000593568">
    <property type="component" value="Unassembled WGS sequence"/>
</dbReference>
<keyword evidence="2" id="KW-1185">Reference proteome</keyword>
<comment type="caution">
    <text evidence="1">The sequence shown here is derived from an EMBL/GenBank/DDBJ whole genome shotgun (WGS) entry which is preliminary data.</text>
</comment>
<name>A0A7J9EXM3_9ROSI</name>
<evidence type="ECO:0000313" key="2">
    <source>
        <dbReference type="Proteomes" id="UP000593568"/>
    </source>
</evidence>
<reference evidence="1 2" key="1">
    <citation type="journal article" date="2019" name="Genome Biol. Evol.">
        <title>Insights into the evolution of the New World diploid cottons (Gossypium, subgenus Houzingenia) based on genome sequencing.</title>
        <authorList>
            <person name="Grover C.E."/>
            <person name="Arick M.A. 2nd"/>
            <person name="Thrash A."/>
            <person name="Conover J.L."/>
            <person name="Sanders W.S."/>
            <person name="Peterson D.G."/>
            <person name="Frelichowski J.E."/>
            <person name="Scheffler J.A."/>
            <person name="Scheffler B.E."/>
            <person name="Wendel J.F."/>
        </authorList>
    </citation>
    <scope>NUCLEOTIDE SEQUENCE [LARGE SCALE GENOMIC DNA]</scope>
    <source>
        <strain evidence="1">8</strain>
        <tissue evidence="1">Leaf</tissue>
    </source>
</reference>
<feature type="non-terminal residue" evidence="1">
    <location>
        <position position="31"/>
    </location>
</feature>
<sequence length="31" mass="3547">MDKRVSCLEIDFNTLQDYDDSKNNNGIVGEL</sequence>
<protein>
    <submittedName>
        <fullName evidence="1">Uncharacterized protein</fullName>
    </submittedName>
</protein>
<gene>
    <name evidence="1" type="ORF">Gotri_005746</name>
</gene>
<dbReference type="EMBL" id="JABEZW010000010">
    <property type="protein sequence ID" value="MBA0777769.1"/>
    <property type="molecule type" value="Genomic_DNA"/>
</dbReference>
<organism evidence="1 2">
    <name type="scientific">Gossypium trilobum</name>
    <dbReference type="NCBI Taxonomy" id="34281"/>
    <lineage>
        <taxon>Eukaryota</taxon>
        <taxon>Viridiplantae</taxon>
        <taxon>Streptophyta</taxon>
        <taxon>Embryophyta</taxon>
        <taxon>Tracheophyta</taxon>
        <taxon>Spermatophyta</taxon>
        <taxon>Magnoliopsida</taxon>
        <taxon>eudicotyledons</taxon>
        <taxon>Gunneridae</taxon>
        <taxon>Pentapetalae</taxon>
        <taxon>rosids</taxon>
        <taxon>malvids</taxon>
        <taxon>Malvales</taxon>
        <taxon>Malvaceae</taxon>
        <taxon>Malvoideae</taxon>
        <taxon>Gossypium</taxon>
    </lineage>
</organism>
<evidence type="ECO:0000313" key="1">
    <source>
        <dbReference type="EMBL" id="MBA0777769.1"/>
    </source>
</evidence>
<accession>A0A7J9EXM3</accession>